<proteinExistence type="predicted"/>
<dbReference type="Pfam" id="PF00004">
    <property type="entry name" value="AAA"/>
    <property type="match status" value="1"/>
</dbReference>
<feature type="compositionally biased region" description="Basic and acidic residues" evidence="2">
    <location>
        <begin position="167"/>
        <end position="186"/>
    </location>
</feature>
<gene>
    <name evidence="4" type="ORF">L202_03563</name>
</gene>
<feature type="compositionally biased region" description="Polar residues" evidence="2">
    <location>
        <begin position="114"/>
        <end position="139"/>
    </location>
</feature>
<dbReference type="GO" id="GO:0003688">
    <property type="term" value="F:DNA replication origin binding"/>
    <property type="evidence" value="ECO:0007669"/>
    <property type="project" value="TreeGrafter"/>
</dbReference>
<dbReference type="InterPro" id="IPR050311">
    <property type="entry name" value="ORC1/CDC6"/>
</dbReference>
<dbReference type="Proteomes" id="UP000094065">
    <property type="component" value="Unassembled WGS sequence"/>
</dbReference>
<dbReference type="InterPro" id="IPR027417">
    <property type="entry name" value="P-loop_NTPase"/>
</dbReference>
<keyword evidence="1" id="KW-0235">DNA replication</keyword>
<feature type="region of interest" description="Disordered" evidence="2">
    <location>
        <begin position="1"/>
        <end position="253"/>
    </location>
</feature>
<evidence type="ECO:0000313" key="4">
    <source>
        <dbReference type="EMBL" id="ODN79621.1"/>
    </source>
</evidence>
<evidence type="ECO:0000313" key="5">
    <source>
        <dbReference type="Proteomes" id="UP000094065"/>
    </source>
</evidence>
<feature type="compositionally biased region" description="Low complexity" evidence="2">
    <location>
        <begin position="27"/>
        <end position="57"/>
    </location>
</feature>
<accession>A0A1E3HVK8</accession>
<sequence>MAGTAKRTRQQDENPASTSSCPPPSGPSSSTPTRQTSSGATPTPTPPRTRASSVSRRPATRNHPSSGSSSPSILTRSTNSALSLSSSTLSSARGGNLANESSFGGPRPFPAGPSTRSAGPSMLQRTQSTPVISSPSQIKSAAGSGAPEQPPKGDSDGLGLGGRRFGKGKENIPPKRDEERQAEPAKKRMRVTSRGSYNGGRRQRSGSVTSVRSETTSSGRHSSLAPSLSSSSLGSWGGRFSSPAPSVASSSSFSLDAVGPLDRLSVLDNEDGTTNSSGVKHRPITRSIATMLPTPPPSTPPEDEDDILDSGDVSDTETEKAPNNPYKQLKASLRYSSIIGASVDDTIIGRQQEKLVLREYLGKASDEDVGMYVSGPPGTGKTALVTALGREMAGEGWKVVELVCMGMRPQDIWRTIGTELECGRTEKEVKQFVSREDTKVMIILDEVDSLMPPPPATAPPSVSHLLAKLFSLPLKSPFTKLVAISNTLDLTTRANLVLPDNLQPTVLPFKAYGQLDMSAIVNARLASAGAEAVKADTTAITLLGKKVEAQNGDLRMCLGVLVSGISLAESEWIKKISTAAKDPEPKPVTMPKVGVSHVMKALTSYASRLRAAAGSSAGASSAAGKKIKSVGLQGKMVLVAILVWMVRVKAGLNGCPSVSGSGSSTPCSDISASALYTAYSHILSHHSSPFPPAPESDYRDLLSNLEVLGLIALVCPSSSTRSSSHSGNRISLIMKEEEIKEGLGLGEGTAAKSAVGEEEVRRVWEREESKVRRIRDKMAMAASAEED</sequence>
<reference evidence="4 5" key="1">
    <citation type="submission" date="2016-06" db="EMBL/GenBank/DDBJ databases">
        <title>Evolution of pathogenesis and genome organization in the Tremellales.</title>
        <authorList>
            <person name="Cuomo C."/>
            <person name="Litvintseva A."/>
            <person name="Heitman J."/>
            <person name="Chen Y."/>
            <person name="Sun S."/>
            <person name="Springer D."/>
            <person name="Dromer F."/>
            <person name="Young S."/>
            <person name="Zeng Q."/>
            <person name="Chapman S."/>
            <person name="Gujja S."/>
            <person name="Saif S."/>
            <person name="Birren B."/>
        </authorList>
    </citation>
    <scope>NUCLEOTIDE SEQUENCE [LARGE SCALE GENOMIC DNA]</scope>
    <source>
        <strain evidence="4 5">CBS 6039</strain>
    </source>
</reference>
<evidence type="ECO:0000259" key="3">
    <source>
        <dbReference type="SMART" id="SM00382"/>
    </source>
</evidence>
<dbReference type="SMART" id="SM00382">
    <property type="entry name" value="AAA"/>
    <property type="match status" value="1"/>
</dbReference>
<feature type="compositionally biased region" description="Acidic residues" evidence="2">
    <location>
        <begin position="301"/>
        <end position="316"/>
    </location>
</feature>
<name>A0A1E3HVK8_9TREE</name>
<dbReference type="GO" id="GO:0005634">
    <property type="term" value="C:nucleus"/>
    <property type="evidence" value="ECO:0007669"/>
    <property type="project" value="TreeGrafter"/>
</dbReference>
<evidence type="ECO:0000256" key="2">
    <source>
        <dbReference type="SAM" id="MobiDB-lite"/>
    </source>
</evidence>
<organism evidence="4 5">
    <name type="scientific">Cryptococcus amylolentus CBS 6039</name>
    <dbReference type="NCBI Taxonomy" id="1295533"/>
    <lineage>
        <taxon>Eukaryota</taxon>
        <taxon>Fungi</taxon>
        <taxon>Dikarya</taxon>
        <taxon>Basidiomycota</taxon>
        <taxon>Agaricomycotina</taxon>
        <taxon>Tremellomycetes</taxon>
        <taxon>Tremellales</taxon>
        <taxon>Cryptococcaceae</taxon>
        <taxon>Cryptococcus</taxon>
    </lineage>
</organism>
<comment type="caution">
    <text evidence="4">The sequence shown here is derived from an EMBL/GenBank/DDBJ whole genome shotgun (WGS) entry which is preliminary data.</text>
</comment>
<feature type="compositionally biased region" description="Low complexity" evidence="2">
    <location>
        <begin position="205"/>
        <end position="253"/>
    </location>
</feature>
<dbReference type="RefSeq" id="XP_018994468.1">
    <property type="nucleotide sequence ID" value="XM_019137442.1"/>
</dbReference>
<feature type="region of interest" description="Disordered" evidence="2">
    <location>
        <begin position="266"/>
        <end position="326"/>
    </location>
</feature>
<dbReference type="STRING" id="1295533.A0A1E3HVK8"/>
<dbReference type="Gene3D" id="1.10.8.60">
    <property type="match status" value="1"/>
</dbReference>
<dbReference type="GO" id="GO:0006270">
    <property type="term" value="P:DNA replication initiation"/>
    <property type="evidence" value="ECO:0007669"/>
    <property type="project" value="TreeGrafter"/>
</dbReference>
<dbReference type="AlphaFoldDB" id="A0A1E3HVK8"/>
<dbReference type="Gene3D" id="3.40.50.300">
    <property type="entry name" value="P-loop containing nucleotide triphosphate hydrolases"/>
    <property type="match status" value="1"/>
</dbReference>
<feature type="domain" description="AAA+ ATPase" evidence="3">
    <location>
        <begin position="367"/>
        <end position="513"/>
    </location>
</feature>
<dbReference type="GO" id="GO:0033314">
    <property type="term" value="P:mitotic DNA replication checkpoint signaling"/>
    <property type="evidence" value="ECO:0007669"/>
    <property type="project" value="TreeGrafter"/>
</dbReference>
<dbReference type="InterPro" id="IPR003959">
    <property type="entry name" value="ATPase_AAA_core"/>
</dbReference>
<dbReference type="SUPFAM" id="SSF52540">
    <property type="entry name" value="P-loop containing nucleoside triphosphate hydrolases"/>
    <property type="match status" value="1"/>
</dbReference>
<dbReference type="InterPro" id="IPR003593">
    <property type="entry name" value="AAA+_ATPase"/>
</dbReference>
<protein>
    <recommendedName>
        <fullName evidence="3">AAA+ ATPase domain-containing protein</fullName>
    </recommendedName>
</protein>
<keyword evidence="5" id="KW-1185">Reference proteome</keyword>
<dbReference type="OrthoDB" id="1926878at2759"/>
<dbReference type="GO" id="GO:0016887">
    <property type="term" value="F:ATP hydrolysis activity"/>
    <property type="evidence" value="ECO:0007669"/>
    <property type="project" value="InterPro"/>
</dbReference>
<dbReference type="GO" id="GO:0005524">
    <property type="term" value="F:ATP binding"/>
    <property type="evidence" value="ECO:0007669"/>
    <property type="project" value="InterPro"/>
</dbReference>
<dbReference type="CDD" id="cd00009">
    <property type="entry name" value="AAA"/>
    <property type="match status" value="1"/>
</dbReference>
<evidence type="ECO:0000256" key="1">
    <source>
        <dbReference type="ARBA" id="ARBA00022705"/>
    </source>
</evidence>
<dbReference type="EMBL" id="AWGJ01000005">
    <property type="protein sequence ID" value="ODN79621.1"/>
    <property type="molecule type" value="Genomic_DNA"/>
</dbReference>
<dbReference type="GeneID" id="30154872"/>
<feature type="compositionally biased region" description="Low complexity" evidence="2">
    <location>
        <begin position="65"/>
        <end position="96"/>
    </location>
</feature>
<dbReference type="PANTHER" id="PTHR10763">
    <property type="entry name" value="CELL DIVISION CONTROL PROTEIN 6-RELATED"/>
    <property type="match status" value="1"/>
</dbReference>
<dbReference type="PANTHER" id="PTHR10763:SF26">
    <property type="entry name" value="CELL DIVISION CONTROL PROTEIN 6 HOMOLOG"/>
    <property type="match status" value="1"/>
</dbReference>
<dbReference type="FunFam" id="3.40.50.300:FF:003200">
    <property type="entry name" value="DNA clamp loader, putative"/>
    <property type="match status" value="1"/>
</dbReference>